<feature type="domain" description="FRG" evidence="1">
    <location>
        <begin position="25"/>
        <end position="132"/>
    </location>
</feature>
<keyword evidence="3" id="KW-1185">Reference proteome</keyword>
<evidence type="ECO:0000313" key="3">
    <source>
        <dbReference type="Proteomes" id="UP000068382"/>
    </source>
</evidence>
<dbReference type="Proteomes" id="UP000068382">
    <property type="component" value="Unassembled WGS sequence"/>
</dbReference>
<reference evidence="2 3" key="1">
    <citation type="submission" date="2015-12" db="EMBL/GenBank/DDBJ databases">
        <title>Genome sequence of the marine Rhodobacteraceae strain O3.65, Candidatus Tritonibacter horizontis.</title>
        <authorList>
            <person name="Poehlein A."/>
            <person name="Giebel H.A."/>
            <person name="Voget S."/>
            <person name="Brinkhoff T."/>
        </authorList>
    </citation>
    <scope>NUCLEOTIDE SEQUENCE [LARGE SCALE GENOMIC DNA]</scope>
    <source>
        <strain evidence="2 3">O3.65</strain>
    </source>
</reference>
<protein>
    <submittedName>
        <fullName evidence="2">FRG domain protein</fullName>
    </submittedName>
</protein>
<dbReference type="Pfam" id="PF08867">
    <property type="entry name" value="FRG"/>
    <property type="match status" value="1"/>
</dbReference>
<gene>
    <name evidence="2" type="ORF">TRIHO_33440</name>
</gene>
<accession>A0A132BTX4</accession>
<evidence type="ECO:0000313" key="2">
    <source>
        <dbReference type="EMBL" id="KUP91813.1"/>
    </source>
</evidence>
<comment type="caution">
    <text evidence="2">The sequence shown here is derived from an EMBL/GenBank/DDBJ whole genome shotgun (WGS) entry which is preliminary data.</text>
</comment>
<dbReference type="PATRIC" id="fig|1768241.3.peg.3492"/>
<sequence length="266" mass="30069">MPALEKHTCSNFKELMGVIETFQEAHKTSWYRGVGNSTYGLSPSIFRHTKKKSIEQIQEMENELASVFEQRSPPFVAQTFDGEWEQMFFMQHYGIPTRLLDWTESPFIALYFALSSCDRTNAGKPKNDAAFWMLDPAAWNRGALKDISYDGGILNPNREQVKSYSPKGDLAERKNLPVMIYGTHNSPRIVAQRGMFSLFGKSVDPMEKSYKGGGFDAGVLQQVIIPKADRDNIATSLFRKGISDSTIYPDLHGLSLELKRSFGFTQ</sequence>
<proteinExistence type="predicted"/>
<dbReference type="InterPro" id="IPR014966">
    <property type="entry name" value="FRG-dom"/>
</dbReference>
<dbReference type="EMBL" id="LPUY01000087">
    <property type="protein sequence ID" value="KUP91813.1"/>
    <property type="molecule type" value="Genomic_DNA"/>
</dbReference>
<dbReference type="SMART" id="SM00901">
    <property type="entry name" value="FRG"/>
    <property type="match status" value="1"/>
</dbReference>
<dbReference type="AlphaFoldDB" id="A0A132BTX4"/>
<organism evidence="2 3">
    <name type="scientific">Tritonibacter horizontis</name>
    <dbReference type="NCBI Taxonomy" id="1768241"/>
    <lineage>
        <taxon>Bacteria</taxon>
        <taxon>Pseudomonadati</taxon>
        <taxon>Pseudomonadota</taxon>
        <taxon>Alphaproteobacteria</taxon>
        <taxon>Rhodobacterales</taxon>
        <taxon>Paracoccaceae</taxon>
        <taxon>Tritonibacter</taxon>
    </lineage>
</organism>
<evidence type="ECO:0000259" key="1">
    <source>
        <dbReference type="SMART" id="SM00901"/>
    </source>
</evidence>
<name>A0A132BTX4_9RHOB</name>